<organism evidence="3 4">
    <name type="scientific">Lactuca saligna</name>
    <name type="common">Willowleaf lettuce</name>
    <dbReference type="NCBI Taxonomy" id="75948"/>
    <lineage>
        <taxon>Eukaryota</taxon>
        <taxon>Viridiplantae</taxon>
        <taxon>Streptophyta</taxon>
        <taxon>Embryophyta</taxon>
        <taxon>Tracheophyta</taxon>
        <taxon>Spermatophyta</taxon>
        <taxon>Magnoliopsida</taxon>
        <taxon>eudicotyledons</taxon>
        <taxon>Gunneridae</taxon>
        <taxon>Pentapetalae</taxon>
        <taxon>asterids</taxon>
        <taxon>campanulids</taxon>
        <taxon>Asterales</taxon>
        <taxon>Asteraceae</taxon>
        <taxon>Cichorioideae</taxon>
        <taxon>Cichorieae</taxon>
        <taxon>Lactucinae</taxon>
        <taxon>Lactuca</taxon>
    </lineage>
</organism>
<dbReference type="PANTHER" id="PTHR34223:SF51">
    <property type="entry name" value="OS06G0556300 PROTEIN"/>
    <property type="match status" value="1"/>
</dbReference>
<feature type="domain" description="F-box/LRR-repeat protein 15/At3g58940/PEG3-like LRR" evidence="2">
    <location>
        <begin position="181"/>
        <end position="304"/>
    </location>
</feature>
<accession>A0AA35ZH15</accession>
<feature type="domain" description="F-box" evidence="1">
    <location>
        <begin position="90"/>
        <end position="128"/>
    </location>
</feature>
<evidence type="ECO:0008006" key="5">
    <source>
        <dbReference type="Google" id="ProtNLM"/>
    </source>
</evidence>
<protein>
    <recommendedName>
        <fullName evidence="5">F-box domain-containing protein</fullName>
    </recommendedName>
</protein>
<dbReference type="InterPro" id="IPR036047">
    <property type="entry name" value="F-box-like_dom_sf"/>
</dbReference>
<dbReference type="PANTHER" id="PTHR34223">
    <property type="entry name" value="OS11G0201299 PROTEIN"/>
    <property type="match status" value="1"/>
</dbReference>
<dbReference type="SUPFAM" id="SSF81383">
    <property type="entry name" value="F-box domain"/>
    <property type="match status" value="1"/>
</dbReference>
<gene>
    <name evidence="3" type="ORF">LSALG_LOCUS31480</name>
</gene>
<dbReference type="SUPFAM" id="SSF52047">
    <property type="entry name" value="RNI-like"/>
    <property type="match status" value="1"/>
</dbReference>
<dbReference type="Gene3D" id="3.80.10.10">
    <property type="entry name" value="Ribonuclease Inhibitor"/>
    <property type="match status" value="1"/>
</dbReference>
<dbReference type="EMBL" id="OX465083">
    <property type="protein sequence ID" value="CAI9292403.1"/>
    <property type="molecule type" value="Genomic_DNA"/>
</dbReference>
<dbReference type="InterPro" id="IPR053197">
    <property type="entry name" value="F-box_SCFL_complex_component"/>
</dbReference>
<evidence type="ECO:0000313" key="3">
    <source>
        <dbReference type="EMBL" id="CAI9292403.1"/>
    </source>
</evidence>
<dbReference type="InterPro" id="IPR032675">
    <property type="entry name" value="LRR_dom_sf"/>
</dbReference>
<dbReference type="AlphaFoldDB" id="A0AA35ZH15"/>
<dbReference type="Pfam" id="PF24758">
    <property type="entry name" value="LRR_At5g56370"/>
    <property type="match status" value="1"/>
</dbReference>
<name>A0AA35ZH15_LACSI</name>
<sequence>MRILTRHLKLVEFLGFDGDDRKLAIARAIMEHGDALEEMVFLWQQDAKHHEKSMEAMKEMLCTYLISNRPMDKSKQTNASEGEDGVDLIRNLPDHVLQLILSGIPSTEEVIRTSILSRRWRHLWTSIPSIDIDYTRGLDPDKELESNGFKEFVYWVLLNKTLDLDSFRLCCADYYDMSTIRRWIHAAVVRKVKLLDLMFSPIDEPEDLEIPHCMVTCSSLEVLRLCLLGYRRLCLPKIPGFPALRVLELNDVVLSDIYRRKGDLVKYFLESCPLLEDLSLLNCCTPSGSLVIASPKLKNLRIEKQEMIPDPEVDDMLDCLGLEISCPNLELLNAIGQKKMSLYLYLISRLWR</sequence>
<reference evidence="3" key="1">
    <citation type="submission" date="2023-04" db="EMBL/GenBank/DDBJ databases">
        <authorList>
            <person name="Vijverberg K."/>
            <person name="Xiong W."/>
            <person name="Schranz E."/>
        </authorList>
    </citation>
    <scope>NUCLEOTIDE SEQUENCE</scope>
</reference>
<evidence type="ECO:0000313" key="4">
    <source>
        <dbReference type="Proteomes" id="UP001177003"/>
    </source>
</evidence>
<keyword evidence="4" id="KW-1185">Reference proteome</keyword>
<dbReference type="Pfam" id="PF00646">
    <property type="entry name" value="F-box"/>
    <property type="match status" value="1"/>
</dbReference>
<dbReference type="InterPro" id="IPR001810">
    <property type="entry name" value="F-box_dom"/>
</dbReference>
<evidence type="ECO:0000259" key="2">
    <source>
        <dbReference type="Pfam" id="PF24758"/>
    </source>
</evidence>
<dbReference type="Proteomes" id="UP001177003">
    <property type="component" value="Chromosome 7"/>
</dbReference>
<dbReference type="InterPro" id="IPR053781">
    <property type="entry name" value="F-box_AtFBL13-like"/>
</dbReference>
<dbReference type="InterPro" id="IPR055411">
    <property type="entry name" value="LRR_FXL15/At3g58940/PEG3-like"/>
</dbReference>
<proteinExistence type="predicted"/>
<evidence type="ECO:0000259" key="1">
    <source>
        <dbReference type="Pfam" id="PF00646"/>
    </source>
</evidence>
<dbReference type="CDD" id="cd22160">
    <property type="entry name" value="F-box_AtFBL13-like"/>
    <property type="match status" value="1"/>
</dbReference>